<name>A0ACC3BHT6_PYRYE</name>
<dbReference type="EMBL" id="CM020618">
    <property type="protein sequence ID" value="KAK1857431.1"/>
    <property type="molecule type" value="Genomic_DNA"/>
</dbReference>
<gene>
    <name evidence="1" type="ORF">I4F81_000049</name>
</gene>
<evidence type="ECO:0000313" key="2">
    <source>
        <dbReference type="Proteomes" id="UP000798662"/>
    </source>
</evidence>
<organism evidence="1 2">
    <name type="scientific">Pyropia yezoensis</name>
    <name type="common">Susabi-nori</name>
    <name type="synonym">Porphyra yezoensis</name>
    <dbReference type="NCBI Taxonomy" id="2788"/>
    <lineage>
        <taxon>Eukaryota</taxon>
        <taxon>Rhodophyta</taxon>
        <taxon>Bangiophyceae</taxon>
        <taxon>Bangiales</taxon>
        <taxon>Bangiaceae</taxon>
        <taxon>Pyropia</taxon>
    </lineage>
</organism>
<proteinExistence type="predicted"/>
<sequence>MVGKVCSRGLASRHGKKKGPDLSSWLCWRPPGGERGARHGARRVRPPQPSAGSLAAPPPHPKPLPCPDRFTEAKKKEEERGRGGPRCVGRVLPARWAAGGHQKKAIDPRGAPPPPRPSITPTCPPPEELQQRSLQKGLRLQKTPWRLGPRHYKVDTPPLDRRCSPG</sequence>
<protein>
    <submittedName>
        <fullName evidence="1">Uncharacterized protein</fullName>
    </submittedName>
</protein>
<comment type="caution">
    <text evidence="1">The sequence shown here is derived from an EMBL/GenBank/DDBJ whole genome shotgun (WGS) entry which is preliminary data.</text>
</comment>
<evidence type="ECO:0000313" key="1">
    <source>
        <dbReference type="EMBL" id="KAK1857431.1"/>
    </source>
</evidence>
<keyword evidence="2" id="KW-1185">Reference proteome</keyword>
<accession>A0ACC3BHT6</accession>
<reference evidence="1" key="1">
    <citation type="submission" date="2019-11" db="EMBL/GenBank/DDBJ databases">
        <title>Nori genome reveals adaptations in red seaweeds to the harsh intertidal environment.</title>
        <authorList>
            <person name="Wang D."/>
            <person name="Mao Y."/>
        </authorList>
    </citation>
    <scope>NUCLEOTIDE SEQUENCE</scope>
    <source>
        <tissue evidence="1">Gametophyte</tissue>
    </source>
</reference>
<dbReference type="Proteomes" id="UP000798662">
    <property type="component" value="Chromosome 1"/>
</dbReference>